<organism evidence="12 13">
    <name type="scientific">Comamonas kerstersii</name>
    <dbReference type="NCBI Taxonomy" id="225992"/>
    <lineage>
        <taxon>Bacteria</taxon>
        <taxon>Pseudomonadati</taxon>
        <taxon>Pseudomonadota</taxon>
        <taxon>Betaproteobacteria</taxon>
        <taxon>Burkholderiales</taxon>
        <taxon>Comamonadaceae</taxon>
        <taxon>Comamonas</taxon>
    </lineage>
</organism>
<dbReference type="InterPro" id="IPR005467">
    <property type="entry name" value="His_kinase_dom"/>
</dbReference>
<keyword evidence="4" id="KW-0597">Phosphoprotein</keyword>
<keyword evidence="5" id="KW-0808">Transferase</keyword>
<dbReference type="InterPro" id="IPR050428">
    <property type="entry name" value="TCS_sensor_his_kinase"/>
</dbReference>
<keyword evidence="13" id="KW-1185">Reference proteome</keyword>
<keyword evidence="8 10" id="KW-1133">Transmembrane helix</keyword>
<dbReference type="EC" id="2.7.13.3" evidence="3"/>
<protein>
    <recommendedName>
        <fullName evidence="3">histidine kinase</fullName>
        <ecNumber evidence="3">2.7.13.3</ecNumber>
    </recommendedName>
</protein>
<dbReference type="PANTHER" id="PTHR45436">
    <property type="entry name" value="SENSOR HISTIDINE KINASE YKOH"/>
    <property type="match status" value="1"/>
</dbReference>
<dbReference type="Proteomes" id="UP000053300">
    <property type="component" value="Unassembled WGS sequence"/>
</dbReference>
<dbReference type="InterPro" id="IPR036890">
    <property type="entry name" value="HATPase_C_sf"/>
</dbReference>
<keyword evidence="9 10" id="KW-0472">Membrane</keyword>
<proteinExistence type="predicted"/>
<evidence type="ECO:0000256" key="6">
    <source>
        <dbReference type="ARBA" id="ARBA00022692"/>
    </source>
</evidence>
<evidence type="ECO:0000256" key="7">
    <source>
        <dbReference type="ARBA" id="ARBA00022777"/>
    </source>
</evidence>
<evidence type="ECO:0000313" key="12">
    <source>
        <dbReference type="EMBL" id="KUF40933.1"/>
    </source>
</evidence>
<comment type="subcellular location">
    <subcellularLocation>
        <location evidence="2">Membrane</location>
    </subcellularLocation>
</comment>
<dbReference type="GO" id="GO:0005886">
    <property type="term" value="C:plasma membrane"/>
    <property type="evidence" value="ECO:0007669"/>
    <property type="project" value="TreeGrafter"/>
</dbReference>
<feature type="transmembrane region" description="Helical" evidence="10">
    <location>
        <begin position="20"/>
        <end position="39"/>
    </location>
</feature>
<dbReference type="InterPro" id="IPR003594">
    <property type="entry name" value="HATPase_dom"/>
</dbReference>
<dbReference type="SMART" id="SM00387">
    <property type="entry name" value="HATPase_c"/>
    <property type="match status" value="1"/>
</dbReference>
<dbReference type="PROSITE" id="PS50109">
    <property type="entry name" value="HIS_KIN"/>
    <property type="match status" value="1"/>
</dbReference>
<dbReference type="GO" id="GO:0004673">
    <property type="term" value="F:protein histidine kinase activity"/>
    <property type="evidence" value="ECO:0007669"/>
    <property type="project" value="UniProtKB-EC"/>
</dbReference>
<evidence type="ECO:0000259" key="11">
    <source>
        <dbReference type="PROSITE" id="PS50109"/>
    </source>
</evidence>
<dbReference type="PANTHER" id="PTHR45436:SF5">
    <property type="entry name" value="SENSOR HISTIDINE KINASE TRCS"/>
    <property type="match status" value="1"/>
</dbReference>
<dbReference type="AlphaFoldDB" id="A0A0W7Z0N1"/>
<evidence type="ECO:0000256" key="4">
    <source>
        <dbReference type="ARBA" id="ARBA00022553"/>
    </source>
</evidence>
<comment type="catalytic activity">
    <reaction evidence="1">
        <text>ATP + protein L-histidine = ADP + protein N-phospho-L-histidine.</text>
        <dbReference type="EC" id="2.7.13.3"/>
    </reaction>
</comment>
<feature type="transmembrane region" description="Helical" evidence="10">
    <location>
        <begin position="187"/>
        <end position="210"/>
    </location>
</feature>
<evidence type="ECO:0000256" key="10">
    <source>
        <dbReference type="SAM" id="Phobius"/>
    </source>
</evidence>
<evidence type="ECO:0000256" key="8">
    <source>
        <dbReference type="ARBA" id="ARBA00022989"/>
    </source>
</evidence>
<sequence length="476" mass="52219">MKLHWPTPLSLRHGSLRLRLLLSTLIWIAMAIAVAGWGLRDLFEKHIAQQLQNQLVHQLNQLSAAVNLSPEQTIEVQPIASDSRFATPLSGLYWQVDELPADAAPKLGVERSRSLWDQVLELPAHSARQSQPQGYAVLHLHALQGHTLLAVSRTLQLPEANAPLLRLTVAADQELLAEPLQRFTHMLLIALGLLAAGLVLAVVVQLQLALRPLQLLRQQLGTVRTGEAIQLDGPFPHELQPLVSEFNHVLRANADIVQRARTQAGNLAHAVHTPLSILGNAAAQEDSPLALLVREQVATAQRQVDYHLARARAAAAVRATGLRTPVQQPLQALLRTMARLYPHIDFAQENDASQLAFKGEEQDLFEMLGNLLDNAGKWAHQQVSISVQPLQEQLQICIDDDGPGIADAQQRRQIFERGQRLDENRPGSGLGLHIVQELAHTYGGSVQALPSPLGGLRLELLLPLASESVNPKKMSC</sequence>
<dbReference type="PRINTS" id="PR00344">
    <property type="entry name" value="BCTRLSENSOR"/>
</dbReference>
<dbReference type="InterPro" id="IPR004358">
    <property type="entry name" value="Sig_transdc_His_kin-like_C"/>
</dbReference>
<keyword evidence="6 10" id="KW-0812">Transmembrane</keyword>
<comment type="caution">
    <text evidence="12">The sequence shown here is derived from an EMBL/GenBank/DDBJ whole genome shotgun (WGS) entry which is preliminary data.</text>
</comment>
<dbReference type="STRING" id="225992.B5M06_10250"/>
<evidence type="ECO:0000256" key="5">
    <source>
        <dbReference type="ARBA" id="ARBA00022679"/>
    </source>
</evidence>
<keyword evidence="7 12" id="KW-0418">Kinase</keyword>
<evidence type="ECO:0000256" key="3">
    <source>
        <dbReference type="ARBA" id="ARBA00012438"/>
    </source>
</evidence>
<dbReference type="Gene3D" id="3.30.565.10">
    <property type="entry name" value="Histidine kinase-like ATPase, C-terminal domain"/>
    <property type="match status" value="1"/>
</dbReference>
<dbReference type="EMBL" id="LPXH01000025">
    <property type="protein sequence ID" value="KUF40933.1"/>
    <property type="molecule type" value="Genomic_DNA"/>
</dbReference>
<feature type="domain" description="Histidine kinase" evidence="11">
    <location>
        <begin position="266"/>
        <end position="466"/>
    </location>
</feature>
<dbReference type="Pfam" id="PF02518">
    <property type="entry name" value="HATPase_c"/>
    <property type="match status" value="1"/>
</dbReference>
<gene>
    <name evidence="12" type="ORF">AS359_08825</name>
</gene>
<name>A0A0W7Z0N1_9BURK</name>
<evidence type="ECO:0000313" key="13">
    <source>
        <dbReference type="Proteomes" id="UP000053300"/>
    </source>
</evidence>
<evidence type="ECO:0000256" key="1">
    <source>
        <dbReference type="ARBA" id="ARBA00000085"/>
    </source>
</evidence>
<dbReference type="GO" id="GO:0000160">
    <property type="term" value="P:phosphorelay signal transduction system"/>
    <property type="evidence" value="ECO:0007669"/>
    <property type="project" value="TreeGrafter"/>
</dbReference>
<dbReference type="SUPFAM" id="SSF55874">
    <property type="entry name" value="ATPase domain of HSP90 chaperone/DNA topoisomerase II/histidine kinase"/>
    <property type="match status" value="1"/>
</dbReference>
<reference evidence="12 13" key="1">
    <citation type="submission" date="2015-12" db="EMBL/GenBank/DDBJ databases">
        <title>Complete genome sequence of a multi-drug resistant strain Acidovorax sp. 12322-1.</title>
        <authorList>
            <person name="Ming D."/>
            <person name="Wang M."/>
            <person name="Hu S."/>
            <person name="Zhou Y."/>
            <person name="Jiang T."/>
        </authorList>
    </citation>
    <scope>NUCLEOTIDE SEQUENCE [LARGE SCALE GENOMIC DNA]</scope>
    <source>
        <strain evidence="12 13">12322-1</strain>
    </source>
</reference>
<accession>A0A0W7Z0N1</accession>
<evidence type="ECO:0000256" key="2">
    <source>
        <dbReference type="ARBA" id="ARBA00004370"/>
    </source>
</evidence>
<evidence type="ECO:0000256" key="9">
    <source>
        <dbReference type="ARBA" id="ARBA00023136"/>
    </source>
</evidence>